<reference evidence="2 3" key="1">
    <citation type="submission" date="2018-08" db="EMBL/GenBank/DDBJ databases">
        <title>Meiothermus hypogaeus DSM 23238 genome sequencing project.</title>
        <authorList>
            <person name="Da Costa M.S."/>
            <person name="Albuquerque L."/>
            <person name="Raposo P."/>
            <person name="Froufe H.J.C."/>
            <person name="Barroso C.S."/>
            <person name="Egas C."/>
        </authorList>
    </citation>
    <scope>NUCLEOTIDE SEQUENCE [LARGE SCALE GENOMIC DNA]</scope>
    <source>
        <strain evidence="2 3">DSM 23238</strain>
    </source>
</reference>
<dbReference type="InterPro" id="IPR006680">
    <property type="entry name" value="Amidohydro-rel"/>
</dbReference>
<protein>
    <submittedName>
        <fullName evidence="2">Amidohydrolase</fullName>
    </submittedName>
</protein>
<evidence type="ECO:0000259" key="1">
    <source>
        <dbReference type="Pfam" id="PF04909"/>
    </source>
</evidence>
<proteinExistence type="predicted"/>
<sequence>MIVNLPDVCNWGERMHLTSIPIYDHHAYSLFKEERWRAEPLEHYFTQNPSPEMLPFVRDSLFFRRSLRDLAEFFGCEPSLEALEETRRRHNYPELARWLFAEANISHLLIEDGQSSEDLWRAETYAPHLALGVGRIVQLEAELEKLLDHHDSASRLLQAFEAHLRGLAPSVAAFKSVVAYRSGLDVGRHNLVELERAYSELRRSLTSSQTPRITSKPLLDSMLWMALKVASETGKVVQFHTGYGDPTLDMRLANPLGLRTVLEAPELHGQKIVLLHSYPYVREAGYLASSYPGVYLDLGLTIPAGSVHAMRTALHEATHLAPIRKVLFSTSARHSPEMFWIAARWGRRIVAQVLEQAVYNGDLTNEEAEWAAQRILSLNAAELYGTFASHPTEPMVSLC</sequence>
<evidence type="ECO:0000313" key="2">
    <source>
        <dbReference type="EMBL" id="RIH75964.1"/>
    </source>
</evidence>
<dbReference type="InterPro" id="IPR032466">
    <property type="entry name" value="Metal_Hydrolase"/>
</dbReference>
<feature type="domain" description="Amidohydrolase-related" evidence="1">
    <location>
        <begin position="215"/>
        <end position="385"/>
    </location>
</feature>
<gene>
    <name evidence="2" type="ORF">Mhypo_02697</name>
</gene>
<dbReference type="Proteomes" id="UP000265443">
    <property type="component" value="Unassembled WGS sequence"/>
</dbReference>
<name>A0ABX9MJA5_9DEIN</name>
<evidence type="ECO:0000313" key="3">
    <source>
        <dbReference type="Proteomes" id="UP000265443"/>
    </source>
</evidence>
<dbReference type="PANTHER" id="PTHR43383:SF2">
    <property type="entry name" value="AMIDOHYDROLASE 2 FAMILY PROTEIN"/>
    <property type="match status" value="1"/>
</dbReference>
<comment type="caution">
    <text evidence="2">The sequence shown here is derived from an EMBL/GenBank/DDBJ whole genome shotgun (WGS) entry which is preliminary data.</text>
</comment>
<dbReference type="PANTHER" id="PTHR43383">
    <property type="entry name" value="NODULIN 6"/>
    <property type="match status" value="1"/>
</dbReference>
<dbReference type="Pfam" id="PF04909">
    <property type="entry name" value="Amidohydro_2"/>
    <property type="match status" value="1"/>
</dbReference>
<dbReference type="SUPFAM" id="SSF51556">
    <property type="entry name" value="Metallo-dependent hydrolases"/>
    <property type="match status" value="1"/>
</dbReference>
<accession>A0ABX9MJA5</accession>
<dbReference type="Gene3D" id="3.20.20.140">
    <property type="entry name" value="Metal-dependent hydrolases"/>
    <property type="match status" value="1"/>
</dbReference>
<keyword evidence="3" id="KW-1185">Reference proteome</keyword>
<organism evidence="2 3">
    <name type="scientific">Meiothermus hypogaeus</name>
    <dbReference type="NCBI Taxonomy" id="884155"/>
    <lineage>
        <taxon>Bacteria</taxon>
        <taxon>Thermotogati</taxon>
        <taxon>Deinococcota</taxon>
        <taxon>Deinococci</taxon>
        <taxon>Thermales</taxon>
        <taxon>Thermaceae</taxon>
        <taxon>Meiothermus</taxon>
    </lineage>
</organism>
<dbReference type="EMBL" id="QWKY01000062">
    <property type="protein sequence ID" value="RIH75964.1"/>
    <property type="molecule type" value="Genomic_DNA"/>
</dbReference>